<evidence type="ECO:0000256" key="1">
    <source>
        <dbReference type="SAM" id="MobiDB-lite"/>
    </source>
</evidence>
<proteinExistence type="predicted"/>
<evidence type="ECO:0000313" key="3">
    <source>
        <dbReference type="Proteomes" id="UP000607653"/>
    </source>
</evidence>
<comment type="caution">
    <text evidence="2">The sequence shown here is derived from an EMBL/GenBank/DDBJ whole genome shotgun (WGS) entry which is preliminary data.</text>
</comment>
<dbReference type="Proteomes" id="UP000607653">
    <property type="component" value="Unassembled WGS sequence"/>
</dbReference>
<accession>A0A822XEB6</accession>
<name>A0A822XEB6_NELNU</name>
<evidence type="ECO:0000313" key="2">
    <source>
        <dbReference type="EMBL" id="DAD18527.1"/>
    </source>
</evidence>
<organism evidence="2 3">
    <name type="scientific">Nelumbo nucifera</name>
    <name type="common">Sacred lotus</name>
    <dbReference type="NCBI Taxonomy" id="4432"/>
    <lineage>
        <taxon>Eukaryota</taxon>
        <taxon>Viridiplantae</taxon>
        <taxon>Streptophyta</taxon>
        <taxon>Embryophyta</taxon>
        <taxon>Tracheophyta</taxon>
        <taxon>Spermatophyta</taxon>
        <taxon>Magnoliopsida</taxon>
        <taxon>Proteales</taxon>
        <taxon>Nelumbonaceae</taxon>
        <taxon>Nelumbo</taxon>
    </lineage>
</organism>
<feature type="compositionally biased region" description="Low complexity" evidence="1">
    <location>
        <begin position="64"/>
        <end position="80"/>
    </location>
</feature>
<feature type="region of interest" description="Disordered" evidence="1">
    <location>
        <begin position="62"/>
        <end position="155"/>
    </location>
</feature>
<dbReference type="AlphaFoldDB" id="A0A822XEB6"/>
<sequence>MHAYRAVVAQVEQLLEFGKLLGASYGAEQEPQLRDWFNSSLVNEVKAHTPRNDMCLEVEKAVETESSWSDVSATSTSGTRSTRKRVEETKQEIGVSPFSIQLKRQNRDCENSKPSSIAEQRAEPTSGEVKQLLNHSPPPPPPPPPPPSKLTACSD</sequence>
<protein>
    <submittedName>
        <fullName evidence="2">Uncharacterized protein</fullName>
    </submittedName>
</protein>
<gene>
    <name evidence="2" type="ORF">HUJ06_019990</name>
</gene>
<dbReference type="EMBL" id="DUZY01000001">
    <property type="protein sequence ID" value="DAD18527.1"/>
    <property type="molecule type" value="Genomic_DNA"/>
</dbReference>
<feature type="compositionally biased region" description="Pro residues" evidence="1">
    <location>
        <begin position="136"/>
        <end position="148"/>
    </location>
</feature>
<reference evidence="2 3" key="1">
    <citation type="journal article" date="2020" name="Mol. Biol. Evol.">
        <title>Distinct Expression and Methylation Patterns for Genes with Different Fates following a Single Whole-Genome Duplication in Flowering Plants.</title>
        <authorList>
            <person name="Shi T."/>
            <person name="Rahmani R.S."/>
            <person name="Gugger P.F."/>
            <person name="Wang M."/>
            <person name="Li H."/>
            <person name="Zhang Y."/>
            <person name="Li Z."/>
            <person name="Wang Q."/>
            <person name="Van de Peer Y."/>
            <person name="Marchal K."/>
            <person name="Chen J."/>
        </authorList>
    </citation>
    <scope>NUCLEOTIDE SEQUENCE [LARGE SCALE GENOMIC DNA]</scope>
    <source>
        <tissue evidence="2">Leaf</tissue>
    </source>
</reference>
<keyword evidence="3" id="KW-1185">Reference proteome</keyword>